<dbReference type="InterPro" id="IPR007278">
    <property type="entry name" value="DUF397"/>
</dbReference>
<evidence type="ECO:0000259" key="1">
    <source>
        <dbReference type="Pfam" id="PF04149"/>
    </source>
</evidence>
<comment type="caution">
    <text evidence="2">The sequence shown here is derived from an EMBL/GenBank/DDBJ whole genome shotgun (WGS) entry which is preliminary data.</text>
</comment>
<reference evidence="2" key="1">
    <citation type="submission" date="2022-01" db="EMBL/GenBank/DDBJ databases">
        <title>Genome-Based Taxonomic Classification of the Phylum Actinobacteria.</title>
        <authorList>
            <person name="Gao Y."/>
        </authorList>
    </citation>
    <scope>NUCLEOTIDE SEQUENCE</scope>
    <source>
        <strain evidence="2">KLBMP 8922</strain>
    </source>
</reference>
<evidence type="ECO:0000313" key="2">
    <source>
        <dbReference type="EMBL" id="MCF2526934.1"/>
    </source>
</evidence>
<gene>
    <name evidence="2" type="ORF">LZ495_06840</name>
</gene>
<feature type="domain" description="DUF397" evidence="1">
    <location>
        <begin position="4"/>
        <end position="31"/>
    </location>
</feature>
<dbReference type="Proteomes" id="UP001165378">
    <property type="component" value="Unassembled WGS sequence"/>
</dbReference>
<dbReference type="AlphaFoldDB" id="A0AA41U2B1"/>
<proteinExistence type="predicted"/>
<protein>
    <submittedName>
        <fullName evidence="2">DUF397 domain-containing protein</fullName>
    </submittedName>
</protein>
<dbReference type="RefSeq" id="WP_235051096.1">
    <property type="nucleotide sequence ID" value="NZ_JAKFHA010000002.1"/>
</dbReference>
<sequence length="36" mass="3801">MGSVGVLDSKRPDGPVIEINRAAWSTLILGLQGPRP</sequence>
<name>A0AA41U2B1_9ACTN</name>
<dbReference type="EMBL" id="JAKFHA010000002">
    <property type="protein sequence ID" value="MCF2526934.1"/>
    <property type="molecule type" value="Genomic_DNA"/>
</dbReference>
<keyword evidence="3" id="KW-1185">Reference proteome</keyword>
<accession>A0AA41U2B1</accession>
<evidence type="ECO:0000313" key="3">
    <source>
        <dbReference type="Proteomes" id="UP001165378"/>
    </source>
</evidence>
<organism evidence="2 3">
    <name type="scientific">Yinghuangia soli</name>
    <dbReference type="NCBI Taxonomy" id="2908204"/>
    <lineage>
        <taxon>Bacteria</taxon>
        <taxon>Bacillati</taxon>
        <taxon>Actinomycetota</taxon>
        <taxon>Actinomycetes</taxon>
        <taxon>Kitasatosporales</taxon>
        <taxon>Streptomycetaceae</taxon>
        <taxon>Yinghuangia</taxon>
    </lineage>
</organism>
<dbReference type="Pfam" id="PF04149">
    <property type="entry name" value="DUF397"/>
    <property type="match status" value="1"/>
</dbReference>